<gene>
    <name evidence="1" type="ORF">ISN44_As12g028440</name>
</gene>
<dbReference type="AlphaFoldDB" id="A0A8T1YP35"/>
<evidence type="ECO:0000313" key="1">
    <source>
        <dbReference type="EMBL" id="KAG7547625.1"/>
    </source>
</evidence>
<reference evidence="1 2" key="1">
    <citation type="submission" date="2020-12" db="EMBL/GenBank/DDBJ databases">
        <title>Concerted genomic and epigenomic changes stabilize Arabidopsis allopolyploids.</title>
        <authorList>
            <person name="Chen Z."/>
        </authorList>
    </citation>
    <scope>NUCLEOTIDE SEQUENCE [LARGE SCALE GENOMIC DNA]</scope>
    <source>
        <strain evidence="1">As9502</strain>
        <tissue evidence="1">Leaf</tissue>
    </source>
</reference>
<proteinExistence type="predicted"/>
<dbReference type="PANTHER" id="PTHR47481:SF22">
    <property type="entry name" value="RETROTRANSPOSON GAG DOMAIN-CONTAINING PROTEIN"/>
    <property type="match status" value="1"/>
</dbReference>
<evidence type="ECO:0000313" key="2">
    <source>
        <dbReference type="Proteomes" id="UP000694251"/>
    </source>
</evidence>
<evidence type="ECO:0008006" key="3">
    <source>
        <dbReference type="Google" id="ProtNLM"/>
    </source>
</evidence>
<dbReference type="OrthoDB" id="1912561at2759"/>
<accession>A0A8T1YP35</accession>
<dbReference type="Proteomes" id="UP000694251">
    <property type="component" value="Chromosome 12"/>
</dbReference>
<keyword evidence="2" id="KW-1185">Reference proteome</keyword>
<comment type="caution">
    <text evidence="1">The sequence shown here is derived from an EMBL/GenBank/DDBJ whole genome shotgun (WGS) entry which is preliminary data.</text>
</comment>
<dbReference type="PANTHER" id="PTHR47481">
    <property type="match status" value="1"/>
</dbReference>
<sequence>MAENNAEAVAVNNTTTLMNINMNNVIKLNATNYLMWNRQVHPIFDGYALANYLDSTAAIPEPIFVVNDVNSPNPAFDLWNRQDRMIYSALIGALSPSVQPLVSRAHTSTDVWLTLAQTYVKPSRGHIKQLKHQVKQWTKGTHTIDEYFQGLTTKFDQLALLGKVIDYEDQIEFILDGLSKDYKSIVNQMEGRDVPPSLTELHEKLLNHEANLLTAAPPAISPITANYVSNNRNQRSAPK</sequence>
<organism evidence="1 2">
    <name type="scientific">Arabidopsis suecica</name>
    <name type="common">Swedish thale-cress</name>
    <name type="synonym">Cardaminopsis suecica</name>
    <dbReference type="NCBI Taxonomy" id="45249"/>
    <lineage>
        <taxon>Eukaryota</taxon>
        <taxon>Viridiplantae</taxon>
        <taxon>Streptophyta</taxon>
        <taxon>Embryophyta</taxon>
        <taxon>Tracheophyta</taxon>
        <taxon>Spermatophyta</taxon>
        <taxon>Magnoliopsida</taxon>
        <taxon>eudicotyledons</taxon>
        <taxon>Gunneridae</taxon>
        <taxon>Pentapetalae</taxon>
        <taxon>rosids</taxon>
        <taxon>malvids</taxon>
        <taxon>Brassicales</taxon>
        <taxon>Brassicaceae</taxon>
        <taxon>Camelineae</taxon>
        <taxon>Arabidopsis</taxon>
    </lineage>
</organism>
<dbReference type="EMBL" id="JAEFBJ010000012">
    <property type="protein sequence ID" value="KAG7547625.1"/>
    <property type="molecule type" value="Genomic_DNA"/>
</dbReference>
<protein>
    <recommendedName>
        <fullName evidence="3">Retrotransposon Copia-like N-terminal domain-containing protein</fullName>
    </recommendedName>
</protein>
<dbReference type="Pfam" id="PF14223">
    <property type="entry name" value="Retrotran_gag_2"/>
    <property type="match status" value="1"/>
</dbReference>
<name>A0A8T1YP35_ARASU</name>